<evidence type="ECO:0000313" key="2">
    <source>
        <dbReference type="Proteomes" id="UP000320914"/>
    </source>
</evidence>
<accession>A0A502ICZ9</accession>
<gene>
    <name evidence="1" type="ORF">EAH74_16725</name>
</gene>
<name>A0A502ICZ9_9PSED</name>
<dbReference type="EMBL" id="RCZA01000006">
    <property type="protein sequence ID" value="TPG83486.1"/>
    <property type="molecule type" value="Genomic_DNA"/>
</dbReference>
<dbReference type="AlphaFoldDB" id="A0A502ICZ9"/>
<dbReference type="Proteomes" id="UP000320914">
    <property type="component" value="Unassembled WGS sequence"/>
</dbReference>
<sequence>MPTASSTNSALPVSNPDTTSALVGAAEGCDLLIFGVSDDAKDQKIAAFGSSYVEHVHPAHLSVLLAGISAVPSSRAG</sequence>
<comment type="caution">
    <text evidence="1">The sequence shown here is derived from an EMBL/GenBank/DDBJ whole genome shotgun (WGS) entry which is preliminary data.</text>
</comment>
<protein>
    <submittedName>
        <fullName evidence="1">Uncharacterized protein</fullName>
    </submittedName>
</protein>
<proteinExistence type="predicted"/>
<organism evidence="1 2">
    <name type="scientific">Pseudomonas mandelii</name>
    <dbReference type="NCBI Taxonomy" id="75612"/>
    <lineage>
        <taxon>Bacteria</taxon>
        <taxon>Pseudomonadati</taxon>
        <taxon>Pseudomonadota</taxon>
        <taxon>Gammaproteobacteria</taxon>
        <taxon>Pseudomonadales</taxon>
        <taxon>Pseudomonadaceae</taxon>
        <taxon>Pseudomonas</taxon>
    </lineage>
</organism>
<reference evidence="1 2" key="1">
    <citation type="journal article" date="2019" name="Environ. Microbiol.">
        <title>Species interactions and distinct microbial communities in high Arctic permafrost affected cryosols are associated with the CH4 and CO2 gas fluxes.</title>
        <authorList>
            <person name="Altshuler I."/>
            <person name="Hamel J."/>
            <person name="Turney S."/>
            <person name="Magnuson E."/>
            <person name="Levesque R."/>
            <person name="Greer C."/>
            <person name="Whyte L.G."/>
        </authorList>
    </citation>
    <scope>NUCLEOTIDE SEQUENCE [LARGE SCALE GENOMIC DNA]</scope>
    <source>
        <strain evidence="1 2">OWC5</strain>
    </source>
</reference>
<evidence type="ECO:0000313" key="1">
    <source>
        <dbReference type="EMBL" id="TPG83486.1"/>
    </source>
</evidence>